<proteinExistence type="predicted"/>
<evidence type="ECO:0000256" key="1">
    <source>
        <dbReference type="SAM" id="MobiDB-lite"/>
    </source>
</evidence>
<sequence length="206" mass="22718">MDNSFTSRFERGVLFRIARFVAFSLCFLLFLSLVGGGLYLATTAFGKSIERQTPTELVDQMSGVSKPDPSAPTDGNEIEDTPPLLKGIKLPADLQELFTNAQNQRWLAGRLEDLPEEQRQQCIDGMAEAVRIAREKQMQDGPVVESWMATCHDYAAKKTLAEAANKMTRLYVAGALVSLLMLIALFSLVLVLLAIERNTRPAQAAP</sequence>
<dbReference type="Proteomes" id="UP000251842">
    <property type="component" value="Chromosome"/>
</dbReference>
<keyword evidence="2" id="KW-0472">Membrane</keyword>
<feature type="transmembrane region" description="Helical" evidence="2">
    <location>
        <begin position="170"/>
        <end position="195"/>
    </location>
</feature>
<dbReference type="KEGG" id="lue:DCD74_09130"/>
<dbReference type="AlphaFoldDB" id="A0A344J715"/>
<evidence type="ECO:0000313" key="3">
    <source>
        <dbReference type="EMBL" id="AXA84825.1"/>
    </source>
</evidence>
<dbReference type="RefSeq" id="WP_112927038.1">
    <property type="nucleotide sequence ID" value="NZ_CP029556.1"/>
</dbReference>
<keyword evidence="2" id="KW-1133">Transmembrane helix</keyword>
<name>A0A344J715_9GAMM</name>
<keyword evidence="2" id="KW-0812">Transmembrane</keyword>
<dbReference type="EMBL" id="CP029556">
    <property type="protein sequence ID" value="AXA84825.1"/>
    <property type="molecule type" value="Genomic_DNA"/>
</dbReference>
<evidence type="ECO:0000313" key="4">
    <source>
        <dbReference type="Proteomes" id="UP000251842"/>
    </source>
</evidence>
<feature type="transmembrane region" description="Helical" evidence="2">
    <location>
        <begin position="20"/>
        <end position="41"/>
    </location>
</feature>
<gene>
    <name evidence="3" type="ORF">DCD74_09130</name>
</gene>
<protein>
    <submittedName>
        <fullName evidence="3">Uncharacterized protein</fullName>
    </submittedName>
</protein>
<organism evidence="3 4">
    <name type="scientific">Solilutibacter oculi</name>
    <dbReference type="NCBI Taxonomy" id="2698682"/>
    <lineage>
        <taxon>Bacteria</taxon>
        <taxon>Pseudomonadati</taxon>
        <taxon>Pseudomonadota</taxon>
        <taxon>Gammaproteobacteria</taxon>
        <taxon>Lysobacterales</taxon>
        <taxon>Lysobacteraceae</taxon>
        <taxon>Solilutibacter</taxon>
    </lineage>
</organism>
<reference evidence="4" key="1">
    <citation type="submission" date="2018-05" db="EMBL/GenBank/DDBJ databases">
        <title>Luteimonas pekinense sp. nov., isolated from human Meibomian gland secretions, Beijing, China.</title>
        <authorList>
            <person name="Wen T."/>
            <person name="Bai H."/>
            <person name="Lv H."/>
        </authorList>
    </citation>
    <scope>NUCLEOTIDE SEQUENCE [LARGE SCALE GENOMIC DNA]</scope>
    <source>
        <strain evidence="4">83-4</strain>
    </source>
</reference>
<keyword evidence="4" id="KW-1185">Reference proteome</keyword>
<accession>A0A344J715</accession>
<feature type="region of interest" description="Disordered" evidence="1">
    <location>
        <begin position="57"/>
        <end position="82"/>
    </location>
</feature>
<evidence type="ECO:0000256" key="2">
    <source>
        <dbReference type="SAM" id="Phobius"/>
    </source>
</evidence>